<dbReference type="EMBL" id="JARUHG010000001">
    <property type="protein sequence ID" value="MDR0182422.1"/>
    <property type="molecule type" value="Genomic_DNA"/>
</dbReference>
<keyword evidence="2" id="KW-1185">Reference proteome</keyword>
<comment type="caution">
    <text evidence="1">The sequence shown here is derived from an EMBL/GenBank/DDBJ whole genome shotgun (WGS) entry which is preliminary data.</text>
</comment>
<dbReference type="Proteomes" id="UP001233535">
    <property type="component" value="Unassembled WGS sequence"/>
</dbReference>
<gene>
    <name evidence="1" type="ORF">P8609_05470</name>
</gene>
<organism evidence="1 2">
    <name type="scientific">Lysobacter arvi</name>
    <dbReference type="NCBI Taxonomy" id="3038776"/>
    <lineage>
        <taxon>Bacteria</taxon>
        <taxon>Pseudomonadati</taxon>
        <taxon>Pseudomonadota</taxon>
        <taxon>Gammaproteobacteria</taxon>
        <taxon>Lysobacterales</taxon>
        <taxon>Lysobacteraceae</taxon>
        <taxon>Lysobacter</taxon>
    </lineage>
</organism>
<name>A0ABU1CEB1_9GAMM</name>
<dbReference type="RefSeq" id="WP_309261565.1">
    <property type="nucleotide sequence ID" value="NZ_JARUHG010000001.1"/>
</dbReference>
<protein>
    <submittedName>
        <fullName evidence="1">Uncharacterized protein</fullName>
    </submittedName>
</protein>
<evidence type="ECO:0000313" key="2">
    <source>
        <dbReference type="Proteomes" id="UP001233535"/>
    </source>
</evidence>
<evidence type="ECO:0000313" key="1">
    <source>
        <dbReference type="EMBL" id="MDR0182422.1"/>
    </source>
</evidence>
<sequence>MLDVVTTSFYVKSPAFAKTDFERYSTQLFDEWDSYVESHLRLPDYAVTLVVEEGSIKGLGRVAATVGALYLAIGNYGSFVSGVQTIRDQASYVTGALFEQAKARFGCRSARGNSKQSGGEIFYLRTLFDRVQRGVMTSDQAMQEVQDRWGAEAASSPEFLTELARGLAEAPRFPEQLPLPGDFWEPCEEVDIPQREPKPRLPRAPEYPVPQHYRIEIFRPRKGGNKKVRLTTK</sequence>
<proteinExistence type="predicted"/>
<reference evidence="1 2" key="1">
    <citation type="submission" date="2023-04" db="EMBL/GenBank/DDBJ databases">
        <title>Lysobacter sp. strain UC isolated from soil sample.</title>
        <authorList>
            <person name="Choksket S."/>
            <person name="Harshvardhan F."/>
            <person name="Rana R."/>
            <person name="Patil P.B."/>
            <person name="Korpole S."/>
        </authorList>
    </citation>
    <scope>NUCLEOTIDE SEQUENCE [LARGE SCALE GENOMIC DNA]</scope>
    <source>
        <strain evidence="1 2">UC</strain>
    </source>
</reference>
<accession>A0ABU1CEB1</accession>